<evidence type="ECO:0000256" key="4">
    <source>
        <dbReference type="ARBA" id="ARBA00023125"/>
    </source>
</evidence>
<evidence type="ECO:0000259" key="6">
    <source>
        <dbReference type="PROSITE" id="PS50950"/>
    </source>
</evidence>
<sequence length="123" mass="13972">MDLSCSPVITYNTCTIVFKMVNKCSVLNCRSRKSKTVFSLFSAPKDILINNSWSSIVSRVNNKITNVKFICELHFKDSDIIRSYSQWNSPTISTTDELNLKVIKPRLQKGAIPSIFNDIQGKH</sequence>
<feature type="domain" description="THAP-type" evidence="6">
    <location>
        <begin position="20"/>
        <end position="116"/>
    </location>
</feature>
<dbReference type="EMBL" id="GGMR01008099">
    <property type="protein sequence ID" value="MBY20718.1"/>
    <property type="molecule type" value="Transcribed_RNA"/>
</dbReference>
<reference evidence="7" key="1">
    <citation type="submission" date="2018-04" db="EMBL/GenBank/DDBJ databases">
        <title>Transcriptome of Schizaphis graminum biotype I.</title>
        <authorList>
            <person name="Scully E.D."/>
            <person name="Geib S.M."/>
            <person name="Palmer N.A."/>
            <person name="Koch K."/>
            <person name="Bradshaw J."/>
            <person name="Heng-Moss T."/>
            <person name="Sarath G."/>
        </authorList>
    </citation>
    <scope>NUCLEOTIDE SEQUENCE</scope>
</reference>
<dbReference type="AlphaFoldDB" id="A0A2S2NUI1"/>
<accession>A0A2S2NUI1</accession>
<gene>
    <name evidence="7" type="ORF">g.37579</name>
</gene>
<keyword evidence="1" id="KW-0479">Metal-binding</keyword>
<dbReference type="InterPro" id="IPR038441">
    <property type="entry name" value="THAP_Znf_sf"/>
</dbReference>
<evidence type="ECO:0000256" key="2">
    <source>
        <dbReference type="ARBA" id="ARBA00022771"/>
    </source>
</evidence>
<dbReference type="GO" id="GO:0008270">
    <property type="term" value="F:zinc ion binding"/>
    <property type="evidence" value="ECO:0007669"/>
    <property type="project" value="UniProtKB-KW"/>
</dbReference>
<evidence type="ECO:0000313" key="7">
    <source>
        <dbReference type="EMBL" id="MBY20718.1"/>
    </source>
</evidence>
<protein>
    <recommendedName>
        <fullName evidence="6">THAP-type domain-containing protein</fullName>
    </recommendedName>
</protein>
<dbReference type="SUPFAM" id="SSF57716">
    <property type="entry name" value="Glucocorticoid receptor-like (DNA-binding domain)"/>
    <property type="match status" value="1"/>
</dbReference>
<evidence type="ECO:0000256" key="3">
    <source>
        <dbReference type="ARBA" id="ARBA00022833"/>
    </source>
</evidence>
<proteinExistence type="predicted"/>
<dbReference type="Pfam" id="PF05485">
    <property type="entry name" value="THAP"/>
    <property type="match status" value="1"/>
</dbReference>
<evidence type="ECO:0000256" key="5">
    <source>
        <dbReference type="PROSITE-ProRule" id="PRU00309"/>
    </source>
</evidence>
<dbReference type="InterPro" id="IPR006612">
    <property type="entry name" value="THAP_Znf"/>
</dbReference>
<dbReference type="GO" id="GO:0003677">
    <property type="term" value="F:DNA binding"/>
    <property type="evidence" value="ECO:0007669"/>
    <property type="project" value="UniProtKB-UniRule"/>
</dbReference>
<keyword evidence="2 5" id="KW-0863">Zinc-finger</keyword>
<keyword evidence="4 5" id="KW-0238">DNA-binding</keyword>
<name>A0A2S2NUI1_SCHGA</name>
<dbReference type="Gene3D" id="6.20.210.20">
    <property type="entry name" value="THAP domain"/>
    <property type="match status" value="1"/>
</dbReference>
<evidence type="ECO:0000256" key="1">
    <source>
        <dbReference type="ARBA" id="ARBA00022723"/>
    </source>
</evidence>
<keyword evidence="3" id="KW-0862">Zinc</keyword>
<organism evidence="7">
    <name type="scientific">Schizaphis graminum</name>
    <name type="common">Green bug aphid</name>
    <dbReference type="NCBI Taxonomy" id="13262"/>
    <lineage>
        <taxon>Eukaryota</taxon>
        <taxon>Metazoa</taxon>
        <taxon>Ecdysozoa</taxon>
        <taxon>Arthropoda</taxon>
        <taxon>Hexapoda</taxon>
        <taxon>Insecta</taxon>
        <taxon>Pterygota</taxon>
        <taxon>Neoptera</taxon>
        <taxon>Paraneoptera</taxon>
        <taxon>Hemiptera</taxon>
        <taxon>Sternorrhyncha</taxon>
        <taxon>Aphidomorpha</taxon>
        <taxon>Aphidoidea</taxon>
        <taxon>Aphididae</taxon>
        <taxon>Aphidini</taxon>
        <taxon>Schizaphis</taxon>
    </lineage>
</organism>
<dbReference type="PROSITE" id="PS50950">
    <property type="entry name" value="ZF_THAP"/>
    <property type="match status" value="1"/>
</dbReference>